<evidence type="ECO:0000256" key="1">
    <source>
        <dbReference type="ARBA" id="ARBA00004651"/>
    </source>
</evidence>
<feature type="transmembrane region" description="Helical" evidence="7">
    <location>
        <begin position="103"/>
        <end position="127"/>
    </location>
</feature>
<dbReference type="Proteomes" id="UP001366503">
    <property type="component" value="Unassembled WGS sequence"/>
</dbReference>
<proteinExistence type="inferred from homology"/>
<dbReference type="SUPFAM" id="SSF161098">
    <property type="entry name" value="MetI-like"/>
    <property type="match status" value="1"/>
</dbReference>
<organism evidence="10 11">
    <name type="scientific">Mesorhizobium argentiipisi</name>
    <dbReference type="NCBI Taxonomy" id="3015175"/>
    <lineage>
        <taxon>Bacteria</taxon>
        <taxon>Pseudomonadati</taxon>
        <taxon>Pseudomonadota</taxon>
        <taxon>Alphaproteobacteria</taxon>
        <taxon>Hyphomicrobiales</taxon>
        <taxon>Phyllobacteriaceae</taxon>
        <taxon>Mesorhizobium</taxon>
    </lineage>
</organism>
<keyword evidence="3" id="KW-1003">Cell membrane</keyword>
<comment type="caution">
    <text evidence="10">The sequence shown here is derived from an EMBL/GenBank/DDBJ whole genome shotgun (WGS) entry which is preliminary data.</text>
</comment>
<name>A0ABU8KM30_9HYPH</name>
<dbReference type="PROSITE" id="PS50928">
    <property type="entry name" value="ABC_TM1"/>
    <property type="match status" value="1"/>
</dbReference>
<keyword evidence="6 7" id="KW-0472">Membrane</keyword>
<gene>
    <name evidence="10" type="ORF">O7A05_30290</name>
</gene>
<evidence type="ECO:0000256" key="4">
    <source>
        <dbReference type="ARBA" id="ARBA00022692"/>
    </source>
</evidence>
<feature type="transmembrane region" description="Helical" evidence="7">
    <location>
        <begin position="284"/>
        <end position="305"/>
    </location>
</feature>
<evidence type="ECO:0000256" key="2">
    <source>
        <dbReference type="ARBA" id="ARBA00022448"/>
    </source>
</evidence>
<dbReference type="EMBL" id="JAPYKO010000036">
    <property type="protein sequence ID" value="MEI9406417.1"/>
    <property type="molecule type" value="Genomic_DNA"/>
</dbReference>
<sequence>MKNGKMAWLARRMAISAVLLVLVSALIFAATQALPGDVAAMILGTDATPDQVAALRTQMHLNDPIIAQYFSWLGGIFVGNFGYSHIAGLPVASFIGTRVKNTFVVVTISMLFALPFSMLLGLITALYKDRWFDRFVLAFSLSVNALPEFVLAVLLVILFSTNVLHILPALSILSPGLAITSQLPSLVLPCLTLFLLQITYLYRLIRSAVIDVLSTEYIQFAELKGLSLRRILFRHALPNAAVPALQAAATVFAVCVGGVVVIEYVFAFPGIGTALTDAVGNRDLAVVQFIVLLIATTFIVSNIVADMVTALLTPPGRGEGQ</sequence>
<evidence type="ECO:0000256" key="5">
    <source>
        <dbReference type="ARBA" id="ARBA00022989"/>
    </source>
</evidence>
<feature type="transmembrane region" description="Helical" evidence="7">
    <location>
        <begin position="149"/>
        <end position="173"/>
    </location>
</feature>
<accession>A0ABU8KM30</accession>
<feature type="transmembrane region" description="Helical" evidence="7">
    <location>
        <begin position="247"/>
        <end position="272"/>
    </location>
</feature>
<evidence type="ECO:0000256" key="8">
    <source>
        <dbReference type="SAM" id="SignalP"/>
    </source>
</evidence>
<evidence type="ECO:0000259" key="9">
    <source>
        <dbReference type="PROSITE" id="PS50928"/>
    </source>
</evidence>
<dbReference type="Gene3D" id="1.10.3720.10">
    <property type="entry name" value="MetI-like"/>
    <property type="match status" value="1"/>
</dbReference>
<feature type="chain" id="PRO_5046748561" evidence="8">
    <location>
        <begin position="30"/>
        <end position="321"/>
    </location>
</feature>
<evidence type="ECO:0000313" key="11">
    <source>
        <dbReference type="Proteomes" id="UP001366503"/>
    </source>
</evidence>
<evidence type="ECO:0000256" key="3">
    <source>
        <dbReference type="ARBA" id="ARBA00022475"/>
    </source>
</evidence>
<keyword evidence="4 7" id="KW-0812">Transmembrane</keyword>
<keyword evidence="2 7" id="KW-0813">Transport</keyword>
<reference evidence="10 11" key="1">
    <citation type="submission" date="2022-12" db="EMBL/GenBank/DDBJ databases">
        <authorList>
            <person name="Muema E."/>
        </authorList>
    </citation>
    <scope>NUCLEOTIDE SEQUENCE [LARGE SCALE GENOMIC DNA]</scope>
    <source>
        <strain evidence="11">1330</strain>
    </source>
</reference>
<dbReference type="Pfam" id="PF00528">
    <property type="entry name" value="BPD_transp_1"/>
    <property type="match status" value="1"/>
</dbReference>
<evidence type="ECO:0000313" key="10">
    <source>
        <dbReference type="EMBL" id="MEI9406417.1"/>
    </source>
</evidence>
<feature type="transmembrane region" description="Helical" evidence="7">
    <location>
        <begin position="185"/>
        <end position="205"/>
    </location>
</feature>
<dbReference type="Pfam" id="PF19300">
    <property type="entry name" value="BPD_transp_1_N"/>
    <property type="match status" value="1"/>
</dbReference>
<keyword evidence="5 7" id="KW-1133">Transmembrane helix</keyword>
<dbReference type="RefSeq" id="WP_337096896.1">
    <property type="nucleotide sequence ID" value="NZ_JAPYKO010000036.1"/>
</dbReference>
<comment type="subcellular location">
    <subcellularLocation>
        <location evidence="1 7">Cell membrane</location>
        <topology evidence="1 7">Multi-pass membrane protein</topology>
    </subcellularLocation>
</comment>
<feature type="transmembrane region" description="Helical" evidence="7">
    <location>
        <begin position="69"/>
        <end position="91"/>
    </location>
</feature>
<keyword evidence="8" id="KW-0732">Signal</keyword>
<dbReference type="PANTHER" id="PTHR43163:SF6">
    <property type="entry name" value="DIPEPTIDE TRANSPORT SYSTEM PERMEASE PROTEIN DPPB-RELATED"/>
    <property type="match status" value="1"/>
</dbReference>
<dbReference type="InterPro" id="IPR000515">
    <property type="entry name" value="MetI-like"/>
</dbReference>
<dbReference type="CDD" id="cd06261">
    <property type="entry name" value="TM_PBP2"/>
    <property type="match status" value="1"/>
</dbReference>
<dbReference type="InterPro" id="IPR045621">
    <property type="entry name" value="BPD_transp_1_N"/>
</dbReference>
<feature type="domain" description="ABC transmembrane type-1" evidence="9">
    <location>
        <begin position="99"/>
        <end position="305"/>
    </location>
</feature>
<feature type="signal peptide" evidence="8">
    <location>
        <begin position="1"/>
        <end position="29"/>
    </location>
</feature>
<comment type="similarity">
    <text evidence="7">Belongs to the binding-protein-dependent transport system permease family.</text>
</comment>
<protein>
    <submittedName>
        <fullName evidence="10">ABC transporter permease</fullName>
    </submittedName>
</protein>
<evidence type="ECO:0000256" key="7">
    <source>
        <dbReference type="RuleBase" id="RU363032"/>
    </source>
</evidence>
<keyword evidence="11" id="KW-1185">Reference proteome</keyword>
<dbReference type="InterPro" id="IPR035906">
    <property type="entry name" value="MetI-like_sf"/>
</dbReference>
<evidence type="ECO:0000256" key="6">
    <source>
        <dbReference type="ARBA" id="ARBA00023136"/>
    </source>
</evidence>
<dbReference type="PANTHER" id="PTHR43163">
    <property type="entry name" value="DIPEPTIDE TRANSPORT SYSTEM PERMEASE PROTEIN DPPB-RELATED"/>
    <property type="match status" value="1"/>
</dbReference>